<dbReference type="EMBL" id="DUZY01000002">
    <property type="protein sequence ID" value="DAD26712.1"/>
    <property type="molecule type" value="Genomic_DNA"/>
</dbReference>
<evidence type="ECO:0000313" key="2">
    <source>
        <dbReference type="Proteomes" id="UP000607653"/>
    </source>
</evidence>
<proteinExistence type="predicted"/>
<protein>
    <submittedName>
        <fullName evidence="1">Uncharacterized protein</fullName>
    </submittedName>
</protein>
<sequence>MDQSTFTRKPLWRMGVHDDRKSSLLKVKNGCLRRLVQGASDKQRRSGAREVVYRMANEGAWGRRQSGATEKSSFSNRICFSFFEHGKENGREQSTGWLMEEHWEEDYHRFQTEE</sequence>
<gene>
    <name evidence="1" type="ORF">HUJ06_028180</name>
</gene>
<keyword evidence="2" id="KW-1185">Reference proteome</keyword>
<comment type="caution">
    <text evidence="1">The sequence shown here is derived from an EMBL/GenBank/DDBJ whole genome shotgun (WGS) entry which is preliminary data.</text>
</comment>
<accession>A0A822Y375</accession>
<name>A0A822Y375_NELNU</name>
<dbReference type="AlphaFoldDB" id="A0A822Y375"/>
<evidence type="ECO:0000313" key="1">
    <source>
        <dbReference type="EMBL" id="DAD26712.1"/>
    </source>
</evidence>
<dbReference type="Proteomes" id="UP000607653">
    <property type="component" value="Unassembled WGS sequence"/>
</dbReference>
<reference evidence="1 2" key="1">
    <citation type="journal article" date="2020" name="Mol. Biol. Evol.">
        <title>Distinct Expression and Methylation Patterns for Genes with Different Fates following a Single Whole-Genome Duplication in Flowering Plants.</title>
        <authorList>
            <person name="Shi T."/>
            <person name="Rahmani R.S."/>
            <person name="Gugger P.F."/>
            <person name="Wang M."/>
            <person name="Li H."/>
            <person name="Zhang Y."/>
            <person name="Li Z."/>
            <person name="Wang Q."/>
            <person name="Van de Peer Y."/>
            <person name="Marchal K."/>
            <person name="Chen J."/>
        </authorList>
    </citation>
    <scope>NUCLEOTIDE SEQUENCE [LARGE SCALE GENOMIC DNA]</scope>
    <source>
        <tissue evidence="1">Leaf</tissue>
    </source>
</reference>
<organism evidence="1 2">
    <name type="scientific">Nelumbo nucifera</name>
    <name type="common">Sacred lotus</name>
    <dbReference type="NCBI Taxonomy" id="4432"/>
    <lineage>
        <taxon>Eukaryota</taxon>
        <taxon>Viridiplantae</taxon>
        <taxon>Streptophyta</taxon>
        <taxon>Embryophyta</taxon>
        <taxon>Tracheophyta</taxon>
        <taxon>Spermatophyta</taxon>
        <taxon>Magnoliopsida</taxon>
        <taxon>Proteales</taxon>
        <taxon>Nelumbonaceae</taxon>
        <taxon>Nelumbo</taxon>
    </lineage>
</organism>